<feature type="chain" id="PRO_5021452517" evidence="2">
    <location>
        <begin position="22"/>
        <end position="123"/>
    </location>
</feature>
<dbReference type="RefSeq" id="WP_135251593.1">
    <property type="nucleotide sequence ID" value="NZ_SMLK01000010.1"/>
</dbReference>
<dbReference type="Proteomes" id="UP000297839">
    <property type="component" value="Unassembled WGS sequence"/>
</dbReference>
<feature type="signal peptide" evidence="2">
    <location>
        <begin position="1"/>
        <end position="21"/>
    </location>
</feature>
<evidence type="ECO:0000313" key="3">
    <source>
        <dbReference type="EMBL" id="TFY96700.1"/>
    </source>
</evidence>
<dbReference type="EMBL" id="SMLK01000010">
    <property type="protein sequence ID" value="TFY96700.1"/>
    <property type="molecule type" value="Genomic_DNA"/>
</dbReference>
<proteinExistence type="predicted"/>
<evidence type="ECO:0000256" key="1">
    <source>
        <dbReference type="SAM" id="MobiDB-lite"/>
    </source>
</evidence>
<name>A0A4Z0BD45_9BURK</name>
<organism evidence="3 4">
    <name type="scientific">Ramlibacter humi</name>
    <dbReference type="NCBI Taxonomy" id="2530451"/>
    <lineage>
        <taxon>Bacteria</taxon>
        <taxon>Pseudomonadati</taxon>
        <taxon>Pseudomonadota</taxon>
        <taxon>Betaproteobacteria</taxon>
        <taxon>Burkholderiales</taxon>
        <taxon>Comamonadaceae</taxon>
        <taxon>Ramlibacter</taxon>
    </lineage>
</organism>
<feature type="compositionally biased region" description="Basic and acidic residues" evidence="1">
    <location>
        <begin position="105"/>
        <end position="123"/>
    </location>
</feature>
<gene>
    <name evidence="3" type="ORF">EZ216_20170</name>
</gene>
<feature type="compositionally biased region" description="Basic and acidic residues" evidence="1">
    <location>
        <begin position="48"/>
        <end position="87"/>
    </location>
</feature>
<protein>
    <submittedName>
        <fullName evidence="3">Uncharacterized protein</fullName>
    </submittedName>
</protein>
<keyword evidence="4" id="KW-1185">Reference proteome</keyword>
<sequence length="123" mass="13212">MKSAPLLMAALLATAGTAAFAQSSSGEKLPSDNRAAQNSDGRSVGQVLRDDAHKVGDATKRLFHRGKGDAKQAKNDAKSKDARHENTRAMGAGRADDQAANDTSRQQRMDDAYADYKRKADQH</sequence>
<accession>A0A4Z0BD45</accession>
<keyword evidence="2" id="KW-0732">Signal</keyword>
<evidence type="ECO:0000313" key="4">
    <source>
        <dbReference type="Proteomes" id="UP000297839"/>
    </source>
</evidence>
<reference evidence="3 4" key="1">
    <citation type="submission" date="2019-03" db="EMBL/GenBank/DDBJ databases">
        <title>Ramlibacter sp. 18x22-1, whole genome shotgun sequence.</title>
        <authorList>
            <person name="Zhang X."/>
            <person name="Feng G."/>
            <person name="Zhu H."/>
        </authorList>
    </citation>
    <scope>NUCLEOTIDE SEQUENCE [LARGE SCALE GENOMIC DNA]</scope>
    <source>
        <strain evidence="3 4">18x22-1</strain>
    </source>
</reference>
<dbReference type="AlphaFoldDB" id="A0A4Z0BD45"/>
<comment type="caution">
    <text evidence="3">The sequence shown here is derived from an EMBL/GenBank/DDBJ whole genome shotgun (WGS) entry which is preliminary data.</text>
</comment>
<feature type="region of interest" description="Disordered" evidence="1">
    <location>
        <begin position="22"/>
        <end position="123"/>
    </location>
</feature>
<evidence type="ECO:0000256" key="2">
    <source>
        <dbReference type="SAM" id="SignalP"/>
    </source>
</evidence>